<dbReference type="InterPro" id="IPR001096">
    <property type="entry name" value="Peptidase_C13"/>
</dbReference>
<dbReference type="PRINTS" id="PR00776">
    <property type="entry name" value="HEMOGLOBNASE"/>
</dbReference>
<dbReference type="KEGG" id="mrtj:KHC33_10540"/>
<feature type="domain" description="Leucine-binding protein" evidence="2">
    <location>
        <begin position="33"/>
        <end position="251"/>
    </location>
</feature>
<dbReference type="AlphaFoldDB" id="A0A8E7EIQ6"/>
<dbReference type="GO" id="GO:0005773">
    <property type="term" value="C:vacuole"/>
    <property type="evidence" value="ECO:0007669"/>
    <property type="project" value="GOC"/>
</dbReference>
<name>A0A8E7EIQ6_9EURY</name>
<sequence>MPRKPVKILFNIAVIILFFLIFVPGVTSGAEDPVYMGVLLPLSGSDGQNLHDALQLAKEQINAGGGIGGRPLEFILRDTRTGDLITYAKYLVKDPRIRIVIGPHTSEELFLISDLFVKNQKVLISPTASSDEIYRAYAGTGYVWRTIANDGDITSAVMQHIKAHNGEKVAVLTINSSYGKTFYDWIPYWAIENGISITGVEEYSDLEEIPDAIEHLISQNPDYLIFVHSGSVVEIGTAFLTLNAMNTSTHLYFIYPDVDEQGQIWERLDPGTLGFLLATGLWKTGSVSMISTQLPDDTLMLMSKPWSTDFSQEYQTISNTSRSDFVPEVYDAVLVAAAVMARFTAYPDKSPGNAAKSILTNETGDTCDRSEAGFQSAFNKIQGGEIPVMTGVTGPLTYRKEGVDRQVPWYETYRIEEGKVIADPIPYQFREKSGSGMDLSDTLSDTTQPTDKDLPTGDYWAVIGALTRDWVNYRHQADALTMYTYLREKGVPDDHIILLVFDDIPQDRLNKKPGEVYHTPGEEEVRKQANPDYIGESVNKQMLIDILSGTGIKNDEPILRSNENSTVLIYLSSHGAPGGNLVLGDGDEQISAKEISTVLDNMAKNKRFGRMFVVLESCFSGVLASNVKTPGVLVLAASAEDETSKSTTYDSELSAWLSDEFTNELISLLRSSDRPFTLRHLYQQLYYNVRSSHPSITRGNESLDVPVHLFFGGDNNAAS</sequence>
<organism evidence="3 4">
    <name type="scientific">Methanospirillum purgamenti</name>
    <dbReference type="NCBI Taxonomy" id="2834276"/>
    <lineage>
        <taxon>Archaea</taxon>
        <taxon>Methanobacteriati</taxon>
        <taxon>Methanobacteriota</taxon>
        <taxon>Stenosarchaea group</taxon>
        <taxon>Methanomicrobia</taxon>
        <taxon>Methanomicrobiales</taxon>
        <taxon>Methanospirillaceae</taxon>
        <taxon>Methanospirillum</taxon>
    </lineage>
</organism>
<dbReference type="Gene3D" id="3.40.50.1460">
    <property type="match status" value="1"/>
</dbReference>
<dbReference type="Proteomes" id="UP000680656">
    <property type="component" value="Chromosome"/>
</dbReference>
<dbReference type="RefSeq" id="WP_214418601.1">
    <property type="nucleotide sequence ID" value="NZ_CP075546.1"/>
</dbReference>
<dbReference type="InterPro" id="IPR028081">
    <property type="entry name" value="Leu-bd"/>
</dbReference>
<dbReference type="InterPro" id="IPR028082">
    <property type="entry name" value="Peripla_BP_I"/>
</dbReference>
<evidence type="ECO:0000256" key="1">
    <source>
        <dbReference type="ARBA" id="ARBA00022729"/>
    </source>
</evidence>
<reference evidence="3 4" key="1">
    <citation type="submission" date="2021-05" db="EMBL/GenBank/DDBJ databases">
        <title>A novel Methanospirillum isolate from a pyrite-forming mixed culture.</title>
        <authorList>
            <person name="Bunk B."/>
            <person name="Sproer C."/>
            <person name="Spring S."/>
            <person name="Pester M."/>
        </authorList>
    </citation>
    <scope>NUCLEOTIDE SEQUENCE [LARGE SCALE GENOMIC DNA]</scope>
    <source>
        <strain evidence="3 4">J.3.6.1-F.2.7.3</strain>
    </source>
</reference>
<keyword evidence="4" id="KW-1185">Reference proteome</keyword>
<dbReference type="Gene3D" id="3.40.50.2300">
    <property type="match status" value="2"/>
</dbReference>
<dbReference type="GO" id="GO:0004197">
    <property type="term" value="F:cysteine-type endopeptidase activity"/>
    <property type="evidence" value="ECO:0007669"/>
    <property type="project" value="TreeGrafter"/>
</dbReference>
<dbReference type="Pfam" id="PF13458">
    <property type="entry name" value="Peripla_BP_6"/>
    <property type="match status" value="1"/>
</dbReference>
<gene>
    <name evidence="3" type="ORF">KHC33_10540</name>
</gene>
<dbReference type="SUPFAM" id="SSF53822">
    <property type="entry name" value="Periplasmic binding protein-like I"/>
    <property type="match status" value="1"/>
</dbReference>
<accession>A0A8E7EIQ6</accession>
<dbReference type="PANTHER" id="PTHR12000">
    <property type="entry name" value="HEMOGLOBINASE FAMILY MEMBER"/>
    <property type="match status" value="1"/>
</dbReference>
<dbReference type="PANTHER" id="PTHR12000:SF42">
    <property type="entry name" value="LEGUMAIN"/>
    <property type="match status" value="1"/>
</dbReference>
<keyword evidence="1" id="KW-0732">Signal</keyword>
<dbReference type="Pfam" id="PF01650">
    <property type="entry name" value="Peptidase_C13"/>
    <property type="match status" value="1"/>
</dbReference>
<proteinExistence type="predicted"/>
<dbReference type="GO" id="GO:0006624">
    <property type="term" value="P:vacuolar protein processing"/>
    <property type="evidence" value="ECO:0007669"/>
    <property type="project" value="TreeGrafter"/>
</dbReference>
<dbReference type="GO" id="GO:0051603">
    <property type="term" value="P:proteolysis involved in protein catabolic process"/>
    <property type="evidence" value="ECO:0007669"/>
    <property type="project" value="TreeGrafter"/>
</dbReference>
<dbReference type="EMBL" id="CP075546">
    <property type="protein sequence ID" value="QVV87781.1"/>
    <property type="molecule type" value="Genomic_DNA"/>
</dbReference>
<evidence type="ECO:0000259" key="2">
    <source>
        <dbReference type="Pfam" id="PF13458"/>
    </source>
</evidence>
<dbReference type="GeneID" id="65097626"/>
<evidence type="ECO:0000313" key="4">
    <source>
        <dbReference type="Proteomes" id="UP000680656"/>
    </source>
</evidence>
<evidence type="ECO:0000313" key="3">
    <source>
        <dbReference type="EMBL" id="QVV87781.1"/>
    </source>
</evidence>
<dbReference type="CDD" id="cd06268">
    <property type="entry name" value="PBP1_ABC_transporter_LIVBP-like"/>
    <property type="match status" value="1"/>
</dbReference>
<protein>
    <submittedName>
        <fullName evidence="3">ABC transporter substrate-binding protein</fullName>
    </submittedName>
</protein>